<keyword evidence="1" id="KW-1133">Transmembrane helix</keyword>
<evidence type="ECO:0000256" key="1">
    <source>
        <dbReference type="SAM" id="Phobius"/>
    </source>
</evidence>
<sequence length="214" mass="24315">MWGEDGAAEVEEGKGKMFHKSKVQFVIDTLMFLCGISIVGIGFLMKFTLIPGKDRLIKYGRNVDLLLFKMDRHEWGTIHLVIGFTFLGLLVLHIILHWKMIVNMYHRLIGGRIARGIITSIFMIACAIWLIFSLIVKPEVIELGRGEGRHEAGLAYVEETISSIEVKGYMMLIDAAEKYNVPIDYLKKHIGIPQSTSSKAQLGQLRQRYGFRMS</sequence>
<feature type="non-terminal residue" evidence="3">
    <location>
        <position position="214"/>
    </location>
</feature>
<dbReference type="Pfam" id="PF14358">
    <property type="entry name" value="DUF4405"/>
    <property type="match status" value="1"/>
</dbReference>
<accession>X1IS64</accession>
<name>X1IS64_9ZZZZ</name>
<comment type="caution">
    <text evidence="3">The sequence shown here is derived from an EMBL/GenBank/DDBJ whole genome shotgun (WGS) entry which is preliminary data.</text>
</comment>
<organism evidence="3">
    <name type="scientific">marine sediment metagenome</name>
    <dbReference type="NCBI Taxonomy" id="412755"/>
    <lineage>
        <taxon>unclassified sequences</taxon>
        <taxon>metagenomes</taxon>
        <taxon>ecological metagenomes</taxon>
    </lineage>
</organism>
<gene>
    <name evidence="3" type="ORF">S03H2_47484</name>
</gene>
<dbReference type="AlphaFoldDB" id="X1IS64"/>
<feature type="transmembrane region" description="Helical" evidence="1">
    <location>
        <begin position="75"/>
        <end position="96"/>
    </location>
</feature>
<protein>
    <recommendedName>
        <fullName evidence="2">Flavinylation-associated cytochrome domain-containing protein</fullName>
    </recommendedName>
</protein>
<dbReference type="EMBL" id="BARU01029882">
    <property type="protein sequence ID" value="GAH72085.1"/>
    <property type="molecule type" value="Genomic_DNA"/>
</dbReference>
<feature type="transmembrane region" description="Helical" evidence="1">
    <location>
        <begin position="25"/>
        <end position="45"/>
    </location>
</feature>
<keyword evidence="1" id="KW-0812">Transmembrane</keyword>
<proteinExistence type="predicted"/>
<dbReference type="InterPro" id="IPR025517">
    <property type="entry name" value="DUF4405"/>
</dbReference>
<feature type="domain" description="Flavinylation-associated cytochrome" evidence="2">
    <location>
        <begin position="26"/>
        <end position="98"/>
    </location>
</feature>
<evidence type="ECO:0000313" key="3">
    <source>
        <dbReference type="EMBL" id="GAH72085.1"/>
    </source>
</evidence>
<reference evidence="3" key="1">
    <citation type="journal article" date="2014" name="Front. Microbiol.">
        <title>High frequency of phylogenetically diverse reductive dehalogenase-homologous genes in deep subseafloor sedimentary metagenomes.</title>
        <authorList>
            <person name="Kawai M."/>
            <person name="Futagami T."/>
            <person name="Toyoda A."/>
            <person name="Takaki Y."/>
            <person name="Nishi S."/>
            <person name="Hori S."/>
            <person name="Arai W."/>
            <person name="Tsubouchi T."/>
            <person name="Morono Y."/>
            <person name="Uchiyama I."/>
            <person name="Ito T."/>
            <person name="Fujiyama A."/>
            <person name="Inagaki F."/>
            <person name="Takami H."/>
        </authorList>
    </citation>
    <scope>NUCLEOTIDE SEQUENCE</scope>
    <source>
        <strain evidence="3">Expedition CK06-06</strain>
    </source>
</reference>
<feature type="transmembrane region" description="Helical" evidence="1">
    <location>
        <begin position="117"/>
        <end position="136"/>
    </location>
</feature>
<keyword evidence="1" id="KW-0472">Membrane</keyword>
<evidence type="ECO:0000259" key="2">
    <source>
        <dbReference type="Pfam" id="PF14358"/>
    </source>
</evidence>